<evidence type="ECO:0000256" key="14">
    <source>
        <dbReference type="ARBA" id="ARBA00026104"/>
    </source>
</evidence>
<evidence type="ECO:0000256" key="3">
    <source>
        <dbReference type="ARBA" id="ARBA00022475"/>
    </source>
</evidence>
<feature type="compositionally biased region" description="Low complexity" evidence="15">
    <location>
        <begin position="1460"/>
        <end position="1472"/>
    </location>
</feature>
<feature type="region of interest" description="Disordered" evidence="15">
    <location>
        <begin position="652"/>
        <end position="678"/>
    </location>
</feature>
<dbReference type="GO" id="GO:0019369">
    <property type="term" value="P:arachidonate metabolic process"/>
    <property type="evidence" value="ECO:0007669"/>
    <property type="project" value="TreeGrafter"/>
</dbReference>
<evidence type="ECO:0000256" key="15">
    <source>
        <dbReference type="SAM" id="MobiDB-lite"/>
    </source>
</evidence>
<keyword evidence="8" id="KW-0106">Calcium</keyword>
<dbReference type="Pfam" id="PF01764">
    <property type="entry name" value="Lipase_3"/>
    <property type="match status" value="1"/>
</dbReference>
<comment type="catalytic activity">
    <reaction evidence="13">
        <text>a 1,2-diacyl-sn-glycerol + H2O = a 2-acylglycerol + a fatty acid + H(+)</text>
        <dbReference type="Rhea" id="RHEA:33275"/>
        <dbReference type="ChEBI" id="CHEBI:15377"/>
        <dbReference type="ChEBI" id="CHEBI:15378"/>
        <dbReference type="ChEBI" id="CHEBI:17389"/>
        <dbReference type="ChEBI" id="CHEBI:17815"/>
        <dbReference type="ChEBI" id="CHEBI:28868"/>
        <dbReference type="EC" id="3.1.1.116"/>
    </reaction>
    <physiologicalReaction direction="left-to-right" evidence="13">
        <dbReference type="Rhea" id="RHEA:33276"/>
    </physiologicalReaction>
</comment>
<keyword evidence="11" id="KW-0443">Lipid metabolism</keyword>
<accession>A0A061H9Z9</accession>
<comment type="cofactor">
    <cofactor evidence="1">
        <name>Ca(2+)</name>
        <dbReference type="ChEBI" id="CHEBI:29108"/>
    </cofactor>
</comment>
<evidence type="ECO:0000256" key="8">
    <source>
        <dbReference type="ARBA" id="ARBA00022837"/>
    </source>
</evidence>
<feature type="region of interest" description="Disordered" evidence="15">
    <location>
        <begin position="805"/>
        <end position="998"/>
    </location>
</feature>
<keyword evidence="3" id="KW-1003">Cell membrane</keyword>
<evidence type="ECO:0000256" key="13">
    <source>
        <dbReference type="ARBA" id="ARBA00024531"/>
    </source>
</evidence>
<evidence type="ECO:0000313" key="18">
    <source>
        <dbReference type="Proteomes" id="UP000053664"/>
    </source>
</evidence>
<dbReference type="OrthoDB" id="438440at2759"/>
<feature type="compositionally biased region" description="Basic and acidic residues" evidence="15">
    <location>
        <begin position="78"/>
        <end position="87"/>
    </location>
</feature>
<dbReference type="GO" id="GO:0016298">
    <property type="term" value="F:lipase activity"/>
    <property type="evidence" value="ECO:0007669"/>
    <property type="project" value="TreeGrafter"/>
</dbReference>
<feature type="compositionally biased region" description="Gly residues" evidence="15">
    <location>
        <begin position="565"/>
        <end position="575"/>
    </location>
</feature>
<feature type="compositionally biased region" description="Polar residues" evidence="15">
    <location>
        <begin position="946"/>
        <end position="959"/>
    </location>
</feature>
<dbReference type="EMBL" id="KE361633">
    <property type="protein sequence ID" value="EPQ28850.1"/>
    <property type="molecule type" value="Genomic_DNA"/>
</dbReference>
<evidence type="ECO:0000256" key="6">
    <source>
        <dbReference type="ARBA" id="ARBA00022723"/>
    </source>
</evidence>
<comment type="subcellular location">
    <subcellularLocation>
        <location evidence="2">Cell membrane</location>
        <topology evidence="2">Multi-pass membrane protein</topology>
    </subcellularLocation>
</comment>
<dbReference type="RefSeq" id="XP_007879363.1">
    <property type="nucleotide sequence ID" value="XM_007881172.1"/>
</dbReference>
<feature type="compositionally biased region" description="Pro residues" evidence="15">
    <location>
        <begin position="64"/>
        <end position="74"/>
    </location>
</feature>
<evidence type="ECO:0000256" key="7">
    <source>
        <dbReference type="ARBA" id="ARBA00022801"/>
    </source>
</evidence>
<evidence type="ECO:0000256" key="2">
    <source>
        <dbReference type="ARBA" id="ARBA00004651"/>
    </source>
</evidence>
<evidence type="ECO:0000256" key="5">
    <source>
        <dbReference type="ARBA" id="ARBA00022692"/>
    </source>
</evidence>
<dbReference type="EC" id="3.1.1.116" evidence="14"/>
<sequence length="1536" mass="164610">MPDFDPSSADPAIRQLSSRLSMDPSLRAAAQADVDWADDDCGSEPKPANGAADSDSAMSTPAFTTPPLPPPSPPASERYLDRSEDKASTISMPWSAHTASSASNALLQYATGPTLLPQQIAEVVSNLSLLARVSLKSAAFFIELVLETAKYGTGMGLGITRRALISAVGTARALHSIGSGQGWNAQDAGRPMTIANSVRNANDAFLSLLDKYTAVGIYLIHHTFTMAELFAMSSFYIASSSIQVGLAAADESVRTIDGIFGSNETSRALASFITLVRSEIRGDPRFADRGSLSILATLTKAITAFAVLQKSTYKRSARSMKMRVLYDCTVLGEVETKSWRSMIVGSGNFVKTQGPPEPQLLKSSDGAHTPPAISNGSPTGTFRDLPESSQHGPYPGPPASLAGMASPSGRAWNQLGHGLCLTDIGPSYAESEWALGGPFSPSAQQPTRPGSICGDDVSIMADLDFLVGAESEAEPTIWTAAELPAHLQHELGAFDEDHLRRGVALEGLQLGGPGQVRRYVRKRPGPGRNETVYEVTTETIETTETTTTTEEWPGRTSRTHLGPPQNGGGGGGGGSSVVERDITTSRSGHGMQSIFDGGRETSYEQEEEWCEVARTTNDPPSARSDSIDTLTAGSPRATILDAMDIDGADQAEALPEAPNGGPIIRRNREGTRGDRNLDPTTKMQVVLKTMTKKLIQKRRTVRKIELRSDTEDDEMLNAVDEPWQGHARLAAPLEDARHEREQTSRAFPQHGSRTAPASPTTDRHLFLSRAMPRSRPAAEAAPTREDNAEMANGLQKVLKMARNSLKSPHSGNHIRPLLASSTLSGRRRATPDSEPPTPAESADDMDTTPKRASSRRSADGKQHDKRQGKMQSGLGPGASPRTKRTASAAEATEAKAAKQTGSMSPKKSVSRGTLKDLPPIPSRTDSRAASQAESGHGCRAAAKDLANSSAPFPTASTGTQRDKRRSRAPSITSLHSYASRTHKQSTARGPAPGSSYTEPAGAFPRAHLVVNLYKFMRHSSAAYGQNFMRILGIGSLDYFFPDTSKHHANVWAFAHHVGIPVDCILLNSFSEPQSLSSERMSPLVNYVAIDDQAQAVVLTCRGTLGLSDILTDLTCTYEDIEVPGGKRGEVYQVHSGMLASAKRLSSARGTVMQTIANALEANPDYGLVVTGHSLGGGVAALLAILLSCRSTYFQEQVLLQSKQQGLQAGSGSIRHPKITTPFVTALGSGLPAGRPIHAYAYGVPAATSLDLSRYCRGLVTSVVHGHDFVPTLSLGMVRDMKNVAQTLCSDAETDTPQQIVGRVIGLYQKRRSATGRDEARRAQPAGLLEDGVPRPSDPPAHERDLIMEPEELKQGRSRNRANDSGYQDPRLADDDLDPFSYSQGGGLNPGSASRGAQTYGAAGDAGDDDADLQDWLWSLIKTIRADMCEEKLYPPGEVYCIESFPVFVTPRMRPPGEGATPSSPRTSSPESPQAGDGTEDGRAEAHRVILRFCEDVEKRFSEPIFAKSMLRDHIPTNYELCMSLLFESVVPRAPGS</sequence>
<feature type="compositionally biased region" description="Polar residues" evidence="15">
    <location>
        <begin position="899"/>
        <end position="911"/>
    </location>
</feature>
<feature type="region of interest" description="Disordered" evidence="15">
    <location>
        <begin position="738"/>
        <end position="763"/>
    </location>
</feature>
<feature type="compositionally biased region" description="Basic and acidic residues" evidence="15">
    <location>
        <begin position="856"/>
        <end position="867"/>
    </location>
</feature>
<evidence type="ECO:0000256" key="1">
    <source>
        <dbReference type="ARBA" id="ARBA00001913"/>
    </source>
</evidence>
<dbReference type="GeneID" id="19317761"/>
<evidence type="ECO:0000256" key="9">
    <source>
        <dbReference type="ARBA" id="ARBA00022963"/>
    </source>
</evidence>
<proteinExistence type="predicted"/>
<dbReference type="InterPro" id="IPR002921">
    <property type="entry name" value="Fungal_lipase-type"/>
</dbReference>
<feature type="region of interest" description="Disordered" evidence="15">
    <location>
        <begin position="350"/>
        <end position="405"/>
    </location>
</feature>
<evidence type="ECO:0000256" key="11">
    <source>
        <dbReference type="ARBA" id="ARBA00023098"/>
    </source>
</evidence>
<dbReference type="Gene3D" id="3.40.50.1820">
    <property type="entry name" value="alpha/beta hydrolase"/>
    <property type="match status" value="1"/>
</dbReference>
<feature type="region of interest" description="Disordered" evidence="15">
    <location>
        <begin position="1"/>
        <end position="87"/>
    </location>
</feature>
<dbReference type="PANTHER" id="PTHR45792:SF7">
    <property type="entry name" value="PUTATIVE (AFU_ORTHOLOGUE AFUA_6G02710)-RELATED"/>
    <property type="match status" value="1"/>
</dbReference>
<keyword evidence="12" id="KW-0472">Membrane</keyword>
<name>A0A061H9Z9_9BASI</name>
<evidence type="ECO:0000259" key="16">
    <source>
        <dbReference type="Pfam" id="PF01764"/>
    </source>
</evidence>
<keyword evidence="10" id="KW-1133">Transmembrane helix</keyword>
<dbReference type="Proteomes" id="UP000053664">
    <property type="component" value="Unassembled WGS sequence"/>
</dbReference>
<dbReference type="HOGENOM" id="CLU_001871_1_0_1"/>
<dbReference type="GO" id="GO:0005886">
    <property type="term" value="C:plasma membrane"/>
    <property type="evidence" value="ECO:0007669"/>
    <property type="project" value="UniProtKB-SubCell"/>
</dbReference>
<dbReference type="SUPFAM" id="SSF53474">
    <property type="entry name" value="alpha/beta-Hydrolases"/>
    <property type="match status" value="1"/>
</dbReference>
<feature type="region of interest" description="Disordered" evidence="15">
    <location>
        <begin position="1311"/>
        <end position="1407"/>
    </location>
</feature>
<dbReference type="CDD" id="cd00519">
    <property type="entry name" value="Lipase_3"/>
    <property type="match status" value="1"/>
</dbReference>
<feature type="compositionally biased region" description="Basic and acidic residues" evidence="15">
    <location>
        <begin position="1339"/>
        <end position="1354"/>
    </location>
</feature>
<dbReference type="GO" id="GO:0046872">
    <property type="term" value="F:metal ion binding"/>
    <property type="evidence" value="ECO:0007669"/>
    <property type="project" value="UniProtKB-KW"/>
</dbReference>
<protein>
    <recommendedName>
        <fullName evidence="14">sn-1-specific diacylglycerol lipase</fullName>
        <ecNumber evidence="14">3.1.1.116</ecNumber>
    </recommendedName>
</protein>
<keyword evidence="4" id="KW-0597">Phosphoprotein</keyword>
<feature type="region of interest" description="Disordered" evidence="15">
    <location>
        <begin position="1451"/>
        <end position="1481"/>
    </location>
</feature>
<keyword evidence="5" id="KW-0812">Transmembrane</keyword>
<keyword evidence="7" id="KW-0378">Hydrolase</keyword>
<feature type="domain" description="Fungal lipase-type" evidence="16">
    <location>
        <begin position="1097"/>
        <end position="1189"/>
    </location>
</feature>
<feature type="compositionally biased region" description="Basic and acidic residues" evidence="15">
    <location>
        <begin position="666"/>
        <end position="677"/>
    </location>
</feature>
<evidence type="ECO:0000256" key="12">
    <source>
        <dbReference type="ARBA" id="ARBA00023136"/>
    </source>
</evidence>
<evidence type="ECO:0000256" key="4">
    <source>
        <dbReference type="ARBA" id="ARBA00022553"/>
    </source>
</evidence>
<keyword evidence="9" id="KW-0442">Lipid degradation</keyword>
<feature type="compositionally biased region" description="Polar residues" evidence="15">
    <location>
        <begin position="751"/>
        <end position="760"/>
    </location>
</feature>
<reference evidence="17 18" key="1">
    <citation type="journal article" date="2013" name="Plant Cell">
        <title>The transition from a phytopathogenic smut ancestor to an anamorphic biocontrol agent deciphered by comparative whole-genome analysis.</title>
        <authorList>
            <person name="Lefebvre F."/>
            <person name="Joly D.L."/>
            <person name="Labbe C."/>
            <person name="Teichmann B."/>
            <person name="Linning R."/>
            <person name="Belzile F."/>
            <person name="Bakkeren G."/>
            <person name="Belanger R.R."/>
        </authorList>
    </citation>
    <scope>NUCLEOTIDE SEQUENCE [LARGE SCALE GENOMIC DNA]</scope>
    <source>
        <strain evidence="17 18">PF-1</strain>
    </source>
</reference>
<dbReference type="KEGG" id="pfp:PFL1_03653"/>
<feature type="compositionally biased region" description="Low complexity" evidence="15">
    <location>
        <begin position="540"/>
        <end position="551"/>
    </location>
</feature>
<dbReference type="InterPro" id="IPR029058">
    <property type="entry name" value="AB_hydrolase_fold"/>
</dbReference>
<evidence type="ECO:0000313" key="17">
    <source>
        <dbReference type="EMBL" id="EPQ28850.1"/>
    </source>
</evidence>
<feature type="compositionally biased region" description="Polar residues" evidence="15">
    <location>
        <begin position="969"/>
        <end position="979"/>
    </location>
</feature>
<feature type="region of interest" description="Disordered" evidence="15">
    <location>
        <begin position="540"/>
        <end position="580"/>
    </location>
</feature>
<dbReference type="InterPro" id="IPR052214">
    <property type="entry name" value="DAG_Lipase-Related"/>
</dbReference>
<dbReference type="GO" id="GO:0046340">
    <property type="term" value="P:diacylglycerol catabolic process"/>
    <property type="evidence" value="ECO:0007669"/>
    <property type="project" value="TreeGrafter"/>
</dbReference>
<gene>
    <name evidence="17" type="ORF">PFL1_03653</name>
</gene>
<feature type="region of interest" description="Disordered" evidence="15">
    <location>
        <begin position="769"/>
        <end position="788"/>
    </location>
</feature>
<organism evidence="17 18">
    <name type="scientific">Pseudozyma flocculosa PF-1</name>
    <dbReference type="NCBI Taxonomy" id="1277687"/>
    <lineage>
        <taxon>Eukaryota</taxon>
        <taxon>Fungi</taxon>
        <taxon>Dikarya</taxon>
        <taxon>Basidiomycota</taxon>
        <taxon>Ustilaginomycotina</taxon>
        <taxon>Ustilaginomycetes</taxon>
        <taxon>Ustilaginales</taxon>
        <taxon>Ustilaginaceae</taxon>
        <taxon>Pseudozyma</taxon>
    </lineage>
</organism>
<dbReference type="PANTHER" id="PTHR45792">
    <property type="entry name" value="DIACYLGLYCEROL LIPASE HOMOLOG-RELATED"/>
    <property type="match status" value="1"/>
</dbReference>
<dbReference type="eggNOG" id="KOG2088">
    <property type="taxonomic scope" value="Eukaryota"/>
</dbReference>
<keyword evidence="6" id="KW-0479">Metal-binding</keyword>
<evidence type="ECO:0000256" key="10">
    <source>
        <dbReference type="ARBA" id="ARBA00022989"/>
    </source>
</evidence>